<feature type="transmembrane region" description="Helical" evidence="6">
    <location>
        <begin position="211"/>
        <end position="233"/>
    </location>
</feature>
<feature type="transmembrane region" description="Helical" evidence="6">
    <location>
        <begin position="168"/>
        <end position="190"/>
    </location>
</feature>
<dbReference type="AlphaFoldDB" id="A0A395IZ15"/>
<evidence type="ECO:0000256" key="4">
    <source>
        <dbReference type="ARBA" id="ARBA00023136"/>
    </source>
</evidence>
<keyword evidence="4 6" id="KW-0472">Membrane</keyword>
<keyword evidence="2 6" id="KW-0812">Transmembrane</keyword>
<dbReference type="InterPro" id="IPR052337">
    <property type="entry name" value="SAT4-like"/>
</dbReference>
<proteinExistence type="inferred from homology"/>
<evidence type="ECO:0000313" key="9">
    <source>
        <dbReference type="Proteomes" id="UP000249056"/>
    </source>
</evidence>
<accession>A0A395IZ15</accession>
<comment type="similarity">
    <text evidence="5">Belongs to the SAT4 family.</text>
</comment>
<dbReference type="GO" id="GO:0016020">
    <property type="term" value="C:membrane"/>
    <property type="evidence" value="ECO:0007669"/>
    <property type="project" value="UniProtKB-SubCell"/>
</dbReference>
<dbReference type="PANTHER" id="PTHR33048">
    <property type="entry name" value="PTH11-LIKE INTEGRAL MEMBRANE PROTEIN (AFU_ORTHOLOGUE AFUA_5G11245)"/>
    <property type="match status" value="1"/>
</dbReference>
<reference evidence="8 9" key="1">
    <citation type="submission" date="2018-06" db="EMBL/GenBank/DDBJ databases">
        <title>Genome Sequence of the Brown Rot Fungal Pathogen Monilinia fructigena.</title>
        <authorList>
            <person name="Landi L."/>
            <person name="De Miccolis Angelini R.M."/>
            <person name="Pollastro S."/>
            <person name="Abate D."/>
            <person name="Faretra F."/>
            <person name="Romanazzi G."/>
        </authorList>
    </citation>
    <scope>NUCLEOTIDE SEQUENCE [LARGE SCALE GENOMIC DNA]</scope>
    <source>
        <strain evidence="8 9">Mfrg269</strain>
    </source>
</reference>
<dbReference type="InterPro" id="IPR049326">
    <property type="entry name" value="Rhodopsin_dom_fungi"/>
</dbReference>
<dbReference type="PANTHER" id="PTHR33048:SF47">
    <property type="entry name" value="INTEGRAL MEMBRANE PROTEIN-RELATED"/>
    <property type="match status" value="1"/>
</dbReference>
<dbReference type="Proteomes" id="UP000249056">
    <property type="component" value="Unassembled WGS sequence"/>
</dbReference>
<evidence type="ECO:0000313" key="8">
    <source>
        <dbReference type="EMBL" id="RAL65497.1"/>
    </source>
</evidence>
<evidence type="ECO:0000256" key="6">
    <source>
        <dbReference type="SAM" id="Phobius"/>
    </source>
</evidence>
<organism evidence="8 9">
    <name type="scientific">Monilinia fructigena</name>
    <dbReference type="NCBI Taxonomy" id="38457"/>
    <lineage>
        <taxon>Eukaryota</taxon>
        <taxon>Fungi</taxon>
        <taxon>Dikarya</taxon>
        <taxon>Ascomycota</taxon>
        <taxon>Pezizomycotina</taxon>
        <taxon>Leotiomycetes</taxon>
        <taxon>Helotiales</taxon>
        <taxon>Sclerotiniaceae</taxon>
        <taxon>Monilinia</taxon>
    </lineage>
</organism>
<gene>
    <name evidence="8" type="ORF">DID88_001063</name>
</gene>
<feature type="transmembrane region" description="Helical" evidence="6">
    <location>
        <begin position="125"/>
        <end position="148"/>
    </location>
</feature>
<comment type="caution">
    <text evidence="8">The sequence shown here is derived from an EMBL/GenBank/DDBJ whole genome shotgun (WGS) entry which is preliminary data.</text>
</comment>
<evidence type="ECO:0000256" key="2">
    <source>
        <dbReference type="ARBA" id="ARBA00022692"/>
    </source>
</evidence>
<dbReference type="Pfam" id="PF20684">
    <property type="entry name" value="Fung_rhodopsin"/>
    <property type="match status" value="1"/>
</dbReference>
<feature type="transmembrane region" description="Helical" evidence="6">
    <location>
        <begin position="6"/>
        <end position="30"/>
    </location>
</feature>
<keyword evidence="3 6" id="KW-1133">Transmembrane helix</keyword>
<evidence type="ECO:0000256" key="5">
    <source>
        <dbReference type="ARBA" id="ARBA00038359"/>
    </source>
</evidence>
<dbReference type="OrthoDB" id="5393606at2759"/>
<feature type="domain" description="Rhodopsin" evidence="7">
    <location>
        <begin position="133"/>
        <end position="233"/>
    </location>
</feature>
<comment type="subcellular location">
    <subcellularLocation>
        <location evidence="1">Membrane</location>
        <topology evidence="1">Multi-pass membrane protein</topology>
    </subcellularLocation>
</comment>
<evidence type="ECO:0000256" key="3">
    <source>
        <dbReference type="ARBA" id="ARBA00022989"/>
    </source>
</evidence>
<evidence type="ECO:0000259" key="7">
    <source>
        <dbReference type="Pfam" id="PF20684"/>
    </source>
</evidence>
<feature type="transmembrane region" description="Helical" evidence="6">
    <location>
        <begin position="42"/>
        <end position="63"/>
    </location>
</feature>
<keyword evidence="9" id="KW-1185">Reference proteome</keyword>
<evidence type="ECO:0000256" key="1">
    <source>
        <dbReference type="ARBA" id="ARBA00004141"/>
    </source>
</evidence>
<protein>
    <recommendedName>
        <fullName evidence="7">Rhodopsin domain-containing protein</fullName>
    </recommendedName>
</protein>
<sequence>MSTTSHQGLLALGSSLLALSVVSVILRFYSRRIQKEPLKIDDWIMIPCLLLLGGSCGTAFYGVNRKILGYPTPSDNELVIATAATASKLYFTFDLFSVLTLGCVKISALFFYYRIFCEHGRRNVFGFLVIISIVVMSISDFLLDFWIISLPIPQILKIKTSLSRRLAIIGVFLLAFVGFGACIARLAVFVELDRLPATVKVDSRLTNTKSIFLSLLELGLSCIAVNIPSLYYLSNKVTPENVLRSL</sequence>
<name>A0A395IZ15_9HELO</name>
<dbReference type="EMBL" id="QKRW01000010">
    <property type="protein sequence ID" value="RAL65497.1"/>
    <property type="molecule type" value="Genomic_DNA"/>
</dbReference>
<feature type="transmembrane region" description="Helical" evidence="6">
    <location>
        <begin position="95"/>
        <end position="113"/>
    </location>
</feature>